<gene>
    <name evidence="4" type="ORF">J3U87_07840</name>
</gene>
<dbReference type="Proteomes" id="UP000663929">
    <property type="component" value="Chromosome"/>
</dbReference>
<proteinExistence type="predicted"/>
<feature type="chain" id="PRO_5035296930" evidence="2">
    <location>
        <begin position="24"/>
        <end position="863"/>
    </location>
</feature>
<dbReference type="AlphaFoldDB" id="A0A8A4TQW5"/>
<keyword evidence="1 2" id="KW-0732">Signal</keyword>
<dbReference type="KEGG" id="scor:J3U87_07840"/>
<dbReference type="SUPFAM" id="SSF82171">
    <property type="entry name" value="DPP6 N-terminal domain-like"/>
    <property type="match status" value="1"/>
</dbReference>
<evidence type="ECO:0000256" key="1">
    <source>
        <dbReference type="ARBA" id="ARBA00022729"/>
    </source>
</evidence>
<dbReference type="Pfam" id="PF13205">
    <property type="entry name" value="Big_5"/>
    <property type="match status" value="1"/>
</dbReference>
<accession>A0A8A4TQW5</accession>
<evidence type="ECO:0000256" key="2">
    <source>
        <dbReference type="SAM" id="SignalP"/>
    </source>
</evidence>
<feature type="domain" description="PA14" evidence="3">
    <location>
        <begin position="718"/>
        <end position="863"/>
    </location>
</feature>
<dbReference type="InterPro" id="IPR032812">
    <property type="entry name" value="SbsA_Ig"/>
</dbReference>
<dbReference type="RefSeq" id="WP_237382477.1">
    <property type="nucleotide sequence ID" value="NZ_CP071793.1"/>
</dbReference>
<dbReference type="EMBL" id="CP071793">
    <property type="protein sequence ID" value="QTD52369.1"/>
    <property type="molecule type" value="Genomic_DNA"/>
</dbReference>
<organism evidence="4 5">
    <name type="scientific">Sulfidibacter corallicola</name>
    <dbReference type="NCBI Taxonomy" id="2818388"/>
    <lineage>
        <taxon>Bacteria</taxon>
        <taxon>Pseudomonadati</taxon>
        <taxon>Acidobacteriota</taxon>
        <taxon>Holophagae</taxon>
        <taxon>Acanthopleuribacterales</taxon>
        <taxon>Acanthopleuribacteraceae</taxon>
        <taxon>Sulfidibacter</taxon>
    </lineage>
</organism>
<dbReference type="InterPro" id="IPR037524">
    <property type="entry name" value="PA14/GLEYA"/>
</dbReference>
<dbReference type="PROSITE" id="PS00018">
    <property type="entry name" value="EF_HAND_1"/>
    <property type="match status" value="1"/>
</dbReference>
<dbReference type="Pfam" id="PF17957">
    <property type="entry name" value="Big_7"/>
    <property type="match status" value="1"/>
</dbReference>
<dbReference type="SUPFAM" id="SSF56988">
    <property type="entry name" value="Anthrax protective antigen"/>
    <property type="match status" value="1"/>
</dbReference>
<feature type="signal peptide" evidence="2">
    <location>
        <begin position="1"/>
        <end position="23"/>
    </location>
</feature>
<evidence type="ECO:0000313" key="4">
    <source>
        <dbReference type="EMBL" id="QTD52369.1"/>
    </source>
</evidence>
<dbReference type="Gene3D" id="2.60.40.10">
    <property type="entry name" value="Immunoglobulins"/>
    <property type="match status" value="1"/>
</dbReference>
<protein>
    <submittedName>
        <fullName evidence="4">Ig-like domain-containing protein</fullName>
    </submittedName>
</protein>
<reference evidence="4" key="1">
    <citation type="submission" date="2021-03" db="EMBL/GenBank/DDBJ databases">
        <title>Acanthopleuribacteraceae sp. M133.</title>
        <authorList>
            <person name="Wang G."/>
        </authorList>
    </citation>
    <scope>NUCLEOTIDE SEQUENCE</scope>
    <source>
        <strain evidence="4">M133</strain>
    </source>
</reference>
<evidence type="ECO:0000313" key="5">
    <source>
        <dbReference type="Proteomes" id="UP000663929"/>
    </source>
</evidence>
<sequence length="863" mass="89296">MKMSFRFVSIPFAALLWVTTAPCQDRLFYMVEDRDNARVLLRGTSDQRGIPSGELILGVLTQYRLWLYDPITTQIGTVQFRSGASGSALLIPPVNFRQALTRDTDLDGLHDEGELVVGTSATDPDSDNDGLLDGAELAQGLNPLDGFVAQTGVIASADLDGNAVDISAFDDVAVVALEEQGIAIFNIFNAMAPVLIGSLDTPGKASAVHHSGGNVVAVADGEAGLAVVTMDDPPNAAISHTVTPAELGASPVAVVTSNGLAYVGTSLNVVAVVDMASGLVLRRLDLQNGDIQDLTVVGDFLYVLREGNLHAINISGGGFDQTHVVASPGSVGAGGRRLRLSGGGGLLIASHTRGYNLFSLDDPATPVRIAGGNTAQAGWKHMLANGSGLGVAAVGTNSTDGGPHDLSLYDLSDPLLFDQFLATFQTPGIAEALTLFNGIAYVADGSEGLQVVNYLAFDTGTTPPSVTLTTSPSGTVEEGKPLLLAAAVSDDVQVRNVEFSVDGQRVATDGSFPFEFRLNAPRLATQSSFQVQARVSDTGGNASFSETLTLQVGPDATPPSVVATSPAAGEAIFARDTLAVIFDEPVDLASFDGAWQIFDAGPDGLLDTPDDVMLAPGTVALSELGETAVMTLPGLMPAGLKSARLSTAITDTAGNALTEAFVWHFFVFEERTTGLTAVFYDLPSDPPGFVDSGFAGLTPGNFEVRLAQGSGSVGSFVYPSVNMPVTPFDGDSFFYVGEDGVLEGTSTVEAPAGDDMAVLPPGDLGFYGATFAGRLVVPEAGEVTFTVGVDDAFDLIVNGQTVVEHIGTTSFREFSGAVTLPAGEVSLVLHWANSAFSANLVLSAQGGGLPGGVIGPQFLRPLD</sequence>
<dbReference type="InterPro" id="IPR018247">
    <property type="entry name" value="EF_Hand_1_Ca_BS"/>
</dbReference>
<keyword evidence="5" id="KW-1185">Reference proteome</keyword>
<dbReference type="InterPro" id="IPR013783">
    <property type="entry name" value="Ig-like_fold"/>
</dbReference>
<dbReference type="PROSITE" id="PS51820">
    <property type="entry name" value="PA14"/>
    <property type="match status" value="1"/>
</dbReference>
<name>A0A8A4TQW5_SULCO</name>
<evidence type="ECO:0000259" key="3">
    <source>
        <dbReference type="PROSITE" id="PS51820"/>
    </source>
</evidence>